<dbReference type="VEuPathDB" id="FungiDB:YALI1_C16969g"/>
<accession>A0A1D8NAS4</accession>
<evidence type="ECO:0000313" key="1">
    <source>
        <dbReference type="EMBL" id="AOW02732.1"/>
    </source>
</evidence>
<dbReference type="EMBL" id="CP017555">
    <property type="protein sequence ID" value="AOW02732.1"/>
    <property type="molecule type" value="Genomic_DNA"/>
</dbReference>
<dbReference type="GeneID" id="94582957"/>
<evidence type="ECO:0000313" key="2">
    <source>
        <dbReference type="Proteomes" id="UP000182444"/>
    </source>
</evidence>
<gene>
    <name evidence="1" type="ORF">YALI1_C16969g</name>
</gene>
<protein>
    <submittedName>
        <fullName evidence="1">Uncharacterized protein</fullName>
    </submittedName>
</protein>
<dbReference type="AlphaFoldDB" id="A0A1D8NAS4"/>
<dbReference type="RefSeq" id="XP_068138423.1">
    <property type="nucleotide sequence ID" value="XM_068282322.1"/>
</dbReference>
<name>A0A1D8NAS4_YARLL</name>
<sequence>MLTPNKPGCRMGLLVIFGVRCPKPQKGQIVGVQHRLPQNCRPPRKPPEQVQEFHFSGLANAFQCLTLNGSAVICILGTAGVSGEKKDAVDAEMNRVTAKAH</sequence>
<organism evidence="1 2">
    <name type="scientific">Yarrowia lipolytica</name>
    <name type="common">Candida lipolytica</name>
    <dbReference type="NCBI Taxonomy" id="4952"/>
    <lineage>
        <taxon>Eukaryota</taxon>
        <taxon>Fungi</taxon>
        <taxon>Dikarya</taxon>
        <taxon>Ascomycota</taxon>
        <taxon>Saccharomycotina</taxon>
        <taxon>Dipodascomycetes</taxon>
        <taxon>Dipodascales</taxon>
        <taxon>Dipodascales incertae sedis</taxon>
        <taxon>Yarrowia</taxon>
    </lineage>
</organism>
<dbReference type="Proteomes" id="UP000182444">
    <property type="component" value="Chromosome 1C"/>
</dbReference>
<proteinExistence type="predicted"/>
<reference evidence="1 2" key="1">
    <citation type="journal article" date="2016" name="PLoS ONE">
        <title>Sequence Assembly of Yarrowia lipolytica Strain W29/CLIB89 Shows Transposable Element Diversity.</title>
        <authorList>
            <person name="Magnan C."/>
            <person name="Yu J."/>
            <person name="Chang I."/>
            <person name="Jahn E."/>
            <person name="Kanomata Y."/>
            <person name="Wu J."/>
            <person name="Zeller M."/>
            <person name="Oakes M."/>
            <person name="Baldi P."/>
            <person name="Sandmeyer S."/>
        </authorList>
    </citation>
    <scope>NUCLEOTIDE SEQUENCE [LARGE SCALE GENOMIC DNA]</scope>
    <source>
        <strain evidence="2">CLIB89(W29)</strain>
    </source>
</reference>